<dbReference type="GO" id="GO:0055085">
    <property type="term" value="P:transmembrane transport"/>
    <property type="evidence" value="ECO:0007669"/>
    <property type="project" value="InterPro"/>
</dbReference>
<dbReference type="PANTHER" id="PTHR30386:SF26">
    <property type="entry name" value="TRANSPORT PROTEIN COMB"/>
    <property type="match status" value="1"/>
</dbReference>
<evidence type="ECO:0000259" key="9">
    <source>
        <dbReference type="Pfam" id="PF25954"/>
    </source>
</evidence>
<dbReference type="Pfam" id="PF25917">
    <property type="entry name" value="BSH_RND"/>
    <property type="match status" value="1"/>
</dbReference>
<evidence type="ECO:0000256" key="5">
    <source>
        <dbReference type="ARBA" id="ARBA00023136"/>
    </source>
</evidence>
<reference evidence="10 11" key="1">
    <citation type="submission" date="2016-10" db="EMBL/GenBank/DDBJ databases">
        <authorList>
            <person name="de Groot N.N."/>
        </authorList>
    </citation>
    <scope>NUCLEOTIDE SEQUENCE [LARGE SCALE GENOMIC DNA]</scope>
    <source>
        <strain evidence="10 11">CGMCC 1.6291</strain>
    </source>
</reference>
<evidence type="ECO:0000256" key="2">
    <source>
        <dbReference type="ARBA" id="ARBA00009477"/>
    </source>
</evidence>
<evidence type="ECO:0000313" key="11">
    <source>
        <dbReference type="Proteomes" id="UP000199657"/>
    </source>
</evidence>
<feature type="domain" description="Multidrug resistance protein MdtA-like barrel-sandwich hybrid" evidence="8">
    <location>
        <begin position="55"/>
        <end position="271"/>
    </location>
</feature>
<dbReference type="PANTHER" id="PTHR30386">
    <property type="entry name" value="MEMBRANE FUSION SUBUNIT OF EMRAB-TOLC MULTIDRUG EFFLUX PUMP"/>
    <property type="match status" value="1"/>
</dbReference>
<keyword evidence="3 7" id="KW-0812">Transmembrane</keyword>
<evidence type="ECO:0000256" key="3">
    <source>
        <dbReference type="ARBA" id="ARBA00022692"/>
    </source>
</evidence>
<evidence type="ECO:0000256" key="7">
    <source>
        <dbReference type="SAM" id="Phobius"/>
    </source>
</evidence>
<dbReference type="AlphaFoldDB" id="A0A1H8SRL8"/>
<dbReference type="Gene3D" id="2.40.50.100">
    <property type="match status" value="1"/>
</dbReference>
<dbReference type="GO" id="GO:0016020">
    <property type="term" value="C:membrane"/>
    <property type="evidence" value="ECO:0007669"/>
    <property type="project" value="UniProtKB-SubCell"/>
</dbReference>
<dbReference type="RefSeq" id="WP_091642309.1">
    <property type="nucleotide sequence ID" value="NZ_FOEG01000003.1"/>
</dbReference>
<evidence type="ECO:0000256" key="6">
    <source>
        <dbReference type="SAM" id="Coils"/>
    </source>
</evidence>
<gene>
    <name evidence="10" type="ORF">SAMN04488052_103138</name>
</gene>
<dbReference type="SUPFAM" id="SSF111369">
    <property type="entry name" value="HlyD-like secretion proteins"/>
    <property type="match status" value="2"/>
</dbReference>
<comment type="subcellular location">
    <subcellularLocation>
        <location evidence="1">Membrane</location>
        <topology evidence="1">Single-pass membrane protein</topology>
    </subcellularLocation>
</comment>
<dbReference type="STRING" id="406100.SAMN04488052_103138"/>
<dbReference type="EMBL" id="FOEG01000003">
    <property type="protein sequence ID" value="SEO80978.1"/>
    <property type="molecule type" value="Genomic_DNA"/>
</dbReference>
<sequence length="370" mass="40941">MSDAQPHEAKPGNGRGRKLAIAAVVLLGLVAGGGYWLYQQLTFVTEIDARVEADMVTVASRLPGWLEQMDLSQGDRVEAGDVLVRVDAREAEQRLAVYAAREEALRRELDQVEAELALARARDTARVERTRRQVSVAEADVERQTRQREKAEADLERVRGMAQDDMVSEQEVDDARHGLRLAESDLRSARARLDEARAAVDEARAEEAHQQVLAATAATLEARIGELRAEREEAALGVSDRAVRSPIDGVVAETFVNTGEHVQAGQNLLMVHEPGKVWVKANIRETEIAQVAEGQPVRIRVDGYRGEQFQGRVERIGSAATSEFALLPNPNPSGNFTKITQRIPVRIAFDDPDPRLRPGMMVEVRIDVRD</sequence>
<dbReference type="InterPro" id="IPR058625">
    <property type="entry name" value="MdtA-like_BSH"/>
</dbReference>
<feature type="domain" description="CusB-like beta-barrel" evidence="9">
    <location>
        <begin position="276"/>
        <end position="366"/>
    </location>
</feature>
<accession>A0A1H8SRL8</accession>
<proteinExistence type="inferred from homology"/>
<keyword evidence="6" id="KW-0175">Coiled coil</keyword>
<dbReference type="OrthoDB" id="9811754at2"/>
<evidence type="ECO:0000313" key="10">
    <source>
        <dbReference type="EMBL" id="SEO80978.1"/>
    </source>
</evidence>
<dbReference type="Gene3D" id="2.40.30.170">
    <property type="match status" value="1"/>
</dbReference>
<name>A0A1H8SRL8_9GAMM</name>
<keyword evidence="11" id="KW-1185">Reference proteome</keyword>
<evidence type="ECO:0000256" key="4">
    <source>
        <dbReference type="ARBA" id="ARBA00022989"/>
    </source>
</evidence>
<dbReference type="Pfam" id="PF25954">
    <property type="entry name" value="Beta-barrel_RND_2"/>
    <property type="match status" value="1"/>
</dbReference>
<protein>
    <submittedName>
        <fullName evidence="10">Membrane fusion protein, multidrug efflux system</fullName>
    </submittedName>
</protein>
<evidence type="ECO:0000256" key="1">
    <source>
        <dbReference type="ARBA" id="ARBA00004167"/>
    </source>
</evidence>
<comment type="similarity">
    <text evidence="2">Belongs to the membrane fusion protein (MFP) (TC 8.A.1) family.</text>
</comment>
<evidence type="ECO:0000259" key="8">
    <source>
        <dbReference type="Pfam" id="PF25917"/>
    </source>
</evidence>
<feature type="transmembrane region" description="Helical" evidence="7">
    <location>
        <begin position="19"/>
        <end position="38"/>
    </location>
</feature>
<dbReference type="PRINTS" id="PR01490">
    <property type="entry name" value="RTXTOXIND"/>
</dbReference>
<dbReference type="Proteomes" id="UP000199657">
    <property type="component" value="Unassembled WGS sequence"/>
</dbReference>
<organism evidence="10 11">
    <name type="scientific">Aquisalimonas asiatica</name>
    <dbReference type="NCBI Taxonomy" id="406100"/>
    <lineage>
        <taxon>Bacteria</taxon>
        <taxon>Pseudomonadati</taxon>
        <taxon>Pseudomonadota</taxon>
        <taxon>Gammaproteobacteria</taxon>
        <taxon>Chromatiales</taxon>
        <taxon>Ectothiorhodospiraceae</taxon>
        <taxon>Aquisalimonas</taxon>
    </lineage>
</organism>
<keyword evidence="4 7" id="KW-1133">Transmembrane helix</keyword>
<dbReference type="InterPro" id="IPR058792">
    <property type="entry name" value="Beta-barrel_RND_2"/>
</dbReference>
<feature type="coiled-coil region" evidence="6">
    <location>
        <begin position="88"/>
        <end position="206"/>
    </location>
</feature>
<keyword evidence="5 7" id="KW-0472">Membrane</keyword>
<dbReference type="InterPro" id="IPR050739">
    <property type="entry name" value="MFP"/>
</dbReference>